<protein>
    <submittedName>
        <fullName evidence="1">Uncharacterized protein</fullName>
    </submittedName>
</protein>
<dbReference type="OrthoDB" id="9429567at2"/>
<organism evidence="1 2">
    <name type="scientific">Oryzihumus leptocrescens</name>
    <dbReference type="NCBI Taxonomy" id="297536"/>
    <lineage>
        <taxon>Bacteria</taxon>
        <taxon>Bacillati</taxon>
        <taxon>Actinomycetota</taxon>
        <taxon>Actinomycetes</taxon>
        <taxon>Micrococcales</taxon>
        <taxon>Intrasporangiaceae</taxon>
        <taxon>Oryzihumus</taxon>
    </lineage>
</organism>
<evidence type="ECO:0000313" key="2">
    <source>
        <dbReference type="Proteomes" id="UP000319514"/>
    </source>
</evidence>
<dbReference type="SUPFAM" id="SSF63829">
    <property type="entry name" value="Calcium-dependent phosphotriesterase"/>
    <property type="match status" value="1"/>
</dbReference>
<sequence length="308" mass="33491">MITSPGSEVLLSNLGWVDKGSIWRLDTVKRVQDRVPVGDAGYLRLAAGESADSVVVQHGLRGRLSVSVHPWSSLADPLVRVDVHGWTAHVEGDLNGFRGHARLFVAFLDDAATGAGGYYLTEVGASQVSIRRLDWFDQQKYDPMYQQVLSAVELPSGEYLFGIQRCSDLVLCDPIDLSVIREVPLAGRLGNPVPFLRAGGTEVWAVDYDTVVRLDAASLGVEDRWLGQPPANNGHRMFLGDLWMSRDEQEILAPRPGSGDVVSLDPGNLRVARTWVTSGRPLTAAVLDGQLLARDWKTGDLLSPIASG</sequence>
<accession>A0A542ZIG2</accession>
<evidence type="ECO:0000313" key="1">
    <source>
        <dbReference type="EMBL" id="TQL60116.1"/>
    </source>
</evidence>
<proteinExistence type="predicted"/>
<dbReference type="RefSeq" id="WP_141788054.1">
    <property type="nucleotide sequence ID" value="NZ_BAAAKX010000005.1"/>
</dbReference>
<dbReference type="EMBL" id="VFOQ01000001">
    <property type="protein sequence ID" value="TQL60116.1"/>
    <property type="molecule type" value="Genomic_DNA"/>
</dbReference>
<keyword evidence="2" id="KW-1185">Reference proteome</keyword>
<dbReference type="AlphaFoldDB" id="A0A542ZIG2"/>
<gene>
    <name evidence="1" type="ORF">FB474_1498</name>
</gene>
<comment type="caution">
    <text evidence="1">The sequence shown here is derived from an EMBL/GenBank/DDBJ whole genome shotgun (WGS) entry which is preliminary data.</text>
</comment>
<dbReference type="Proteomes" id="UP000319514">
    <property type="component" value="Unassembled WGS sequence"/>
</dbReference>
<name>A0A542ZIG2_9MICO</name>
<reference evidence="1 2" key="1">
    <citation type="submission" date="2019-06" db="EMBL/GenBank/DDBJ databases">
        <title>Sequencing the genomes of 1000 actinobacteria strains.</title>
        <authorList>
            <person name="Klenk H.-P."/>
        </authorList>
    </citation>
    <scope>NUCLEOTIDE SEQUENCE [LARGE SCALE GENOMIC DNA]</scope>
    <source>
        <strain evidence="1 2">DSM 18082</strain>
    </source>
</reference>